<organism evidence="2 3">
    <name type="scientific">Luteimonas aestuarii</name>
    <dbReference type="NCBI Taxonomy" id="453837"/>
    <lineage>
        <taxon>Bacteria</taxon>
        <taxon>Pseudomonadati</taxon>
        <taxon>Pseudomonadota</taxon>
        <taxon>Gammaproteobacteria</taxon>
        <taxon>Lysobacterales</taxon>
        <taxon>Lysobacteraceae</taxon>
        <taxon>Luteimonas</taxon>
    </lineage>
</organism>
<evidence type="ECO:0000313" key="3">
    <source>
        <dbReference type="Proteomes" id="UP000294796"/>
    </source>
</evidence>
<evidence type="ECO:0000313" key="2">
    <source>
        <dbReference type="EMBL" id="TDK23741.1"/>
    </source>
</evidence>
<dbReference type="RefSeq" id="WP_133321838.1">
    <property type="nucleotide sequence ID" value="NZ_SMTF01000006.1"/>
</dbReference>
<accession>A0A4R5TN10</accession>
<gene>
    <name evidence="2" type="ORF">E2F46_09410</name>
</gene>
<name>A0A4R5TN10_9GAMM</name>
<evidence type="ECO:0000256" key="1">
    <source>
        <dbReference type="SAM" id="SignalP"/>
    </source>
</evidence>
<sequence length="137" mass="14656">MMRPLALVTLALLFPVPSTAGTTHLECVQTTHDGVEQRIHAALDDSTEQAAVELYARDAACAAERACGGQVYAKQMLPDVIRLTLVAGEAGDAMYSSQIDIDRSDLSVVTLTTFDTFFGVTESTARGQCARHVGDTH</sequence>
<protein>
    <submittedName>
        <fullName evidence="2">Uncharacterized protein</fullName>
    </submittedName>
</protein>
<dbReference type="Proteomes" id="UP000294796">
    <property type="component" value="Unassembled WGS sequence"/>
</dbReference>
<keyword evidence="3" id="KW-1185">Reference proteome</keyword>
<feature type="chain" id="PRO_5020400426" evidence="1">
    <location>
        <begin position="21"/>
        <end position="137"/>
    </location>
</feature>
<dbReference type="AlphaFoldDB" id="A0A4R5TN10"/>
<comment type="caution">
    <text evidence="2">The sequence shown here is derived from an EMBL/GenBank/DDBJ whole genome shotgun (WGS) entry which is preliminary data.</text>
</comment>
<keyword evidence="1" id="KW-0732">Signal</keyword>
<reference evidence="2 3" key="1">
    <citation type="submission" date="2019-03" db="EMBL/GenBank/DDBJ databases">
        <title>Luteimonas zhaokaii sp.nov., isolated from the rectal contents of Plateau pika in Yushu, Qinghai Province, China.</title>
        <authorList>
            <person name="Zhang G."/>
        </authorList>
    </citation>
    <scope>NUCLEOTIDE SEQUENCE [LARGE SCALE GENOMIC DNA]</scope>
    <source>
        <strain evidence="2 3">B9</strain>
    </source>
</reference>
<proteinExistence type="predicted"/>
<dbReference type="EMBL" id="SMTF01000006">
    <property type="protein sequence ID" value="TDK23741.1"/>
    <property type="molecule type" value="Genomic_DNA"/>
</dbReference>
<feature type="signal peptide" evidence="1">
    <location>
        <begin position="1"/>
        <end position="20"/>
    </location>
</feature>